<dbReference type="AlphaFoldDB" id="A0A1M5YW22"/>
<sequence length="325" mass="37746">MKIQSILNEDDLLYEENLSKLSEGELLEKSIETQPKHTASAKASLKLSRDFCIIDTRFDFKKPTVDKFSISGDFIMISCVVRGESVRQNLEKDRNLELGQVHFSYSKKINERVRMPQSKTRYICLLISRTKYLDLLKNESWVARDPFYNAIKTSKRIPLGTYSFPLGFQMNQIISEILECKWEHHIQLEFIQLKIKELLLHVFNISVENPSKEEANLSEHSKEKIEKAKAYLTVNYKNPPTIKKLSRIVLINEVHLKSGFKKLYGTTIKKFVIDLRMQKAYSLLKSKSVNEIAESTGYKSVPHFIATFKKYYGQTPKQVLVQQNP</sequence>
<protein>
    <submittedName>
        <fullName evidence="5">AraC-like DNA-binding protein</fullName>
    </submittedName>
    <submittedName>
        <fullName evidence="6">AraC-type DNA-binding protein</fullName>
    </submittedName>
</protein>
<reference evidence="6" key="2">
    <citation type="submission" date="2016-11" db="EMBL/GenBank/DDBJ databases">
        <authorList>
            <person name="Jaros S."/>
            <person name="Januszkiewicz K."/>
            <person name="Wedrychowicz H."/>
        </authorList>
    </citation>
    <scope>NUCLEOTIDE SEQUENCE [LARGE SCALE GENOMIC DNA]</scope>
    <source>
        <strain evidence="6">DSM 19859</strain>
    </source>
</reference>
<dbReference type="EMBL" id="QOVN01000003">
    <property type="protein sequence ID" value="RXG29593.1"/>
    <property type="molecule type" value="Genomic_DNA"/>
</dbReference>
<dbReference type="PANTHER" id="PTHR47893:SF1">
    <property type="entry name" value="REGULATORY PROTEIN PCHR"/>
    <property type="match status" value="1"/>
</dbReference>
<keyword evidence="2 6" id="KW-0238">DNA-binding</keyword>
<keyword evidence="3" id="KW-0804">Transcription</keyword>
<evidence type="ECO:0000313" key="5">
    <source>
        <dbReference type="EMBL" id="RXG29593.1"/>
    </source>
</evidence>
<evidence type="ECO:0000313" key="7">
    <source>
        <dbReference type="Proteomes" id="UP000184240"/>
    </source>
</evidence>
<keyword evidence="1" id="KW-0805">Transcription regulation</keyword>
<keyword evidence="8" id="KW-1185">Reference proteome</keyword>
<evidence type="ECO:0000256" key="3">
    <source>
        <dbReference type="ARBA" id="ARBA00023163"/>
    </source>
</evidence>
<dbReference type="PROSITE" id="PS01124">
    <property type="entry name" value="HTH_ARAC_FAMILY_2"/>
    <property type="match status" value="1"/>
</dbReference>
<reference evidence="5 8" key="3">
    <citation type="submission" date="2018-07" db="EMBL/GenBank/DDBJ databases">
        <title>Leeuwenhoekiella genomics.</title>
        <authorList>
            <person name="Tahon G."/>
            <person name="Willems A."/>
        </authorList>
    </citation>
    <scope>NUCLEOTIDE SEQUENCE [LARGE SCALE GENOMIC DNA]</scope>
    <source>
        <strain evidence="5 8">LMG 24856</strain>
    </source>
</reference>
<dbReference type="STRING" id="573501.SAMN04487999_2419"/>
<dbReference type="Pfam" id="PF12833">
    <property type="entry name" value="HTH_18"/>
    <property type="match status" value="1"/>
</dbReference>
<dbReference type="GO" id="GO:0003700">
    <property type="term" value="F:DNA-binding transcription factor activity"/>
    <property type="evidence" value="ECO:0007669"/>
    <property type="project" value="InterPro"/>
</dbReference>
<dbReference type="InterPro" id="IPR009057">
    <property type="entry name" value="Homeodomain-like_sf"/>
</dbReference>
<dbReference type="SMART" id="SM00342">
    <property type="entry name" value="HTH_ARAC"/>
    <property type="match status" value="1"/>
</dbReference>
<dbReference type="Proteomes" id="UP000290037">
    <property type="component" value="Unassembled WGS sequence"/>
</dbReference>
<dbReference type="InterPro" id="IPR053142">
    <property type="entry name" value="PchR_regulatory_protein"/>
</dbReference>
<dbReference type="EMBL" id="FQXT01000004">
    <property type="protein sequence ID" value="SHI16209.1"/>
    <property type="molecule type" value="Genomic_DNA"/>
</dbReference>
<evidence type="ECO:0000313" key="8">
    <source>
        <dbReference type="Proteomes" id="UP000290037"/>
    </source>
</evidence>
<dbReference type="Proteomes" id="UP000184240">
    <property type="component" value="Unassembled WGS sequence"/>
</dbReference>
<reference evidence="7" key="1">
    <citation type="submission" date="2016-11" db="EMBL/GenBank/DDBJ databases">
        <authorList>
            <person name="Varghese N."/>
            <person name="Submissions S."/>
        </authorList>
    </citation>
    <scope>NUCLEOTIDE SEQUENCE [LARGE SCALE GENOMIC DNA]</scope>
    <source>
        <strain evidence="7">DSM 19859</strain>
    </source>
</reference>
<gene>
    <name evidence="5" type="ORF">DSM01_1695</name>
    <name evidence="6" type="ORF">SAMN04487999_2419</name>
</gene>
<evidence type="ECO:0000313" key="6">
    <source>
        <dbReference type="EMBL" id="SHI16209.1"/>
    </source>
</evidence>
<proteinExistence type="predicted"/>
<name>A0A1M5YW22_9FLAO</name>
<accession>A0A1M5YW22</accession>
<dbReference type="GO" id="GO:0043565">
    <property type="term" value="F:sequence-specific DNA binding"/>
    <property type="evidence" value="ECO:0007669"/>
    <property type="project" value="InterPro"/>
</dbReference>
<dbReference type="InterPro" id="IPR020449">
    <property type="entry name" value="Tscrpt_reg_AraC-type_HTH"/>
</dbReference>
<dbReference type="PANTHER" id="PTHR47893">
    <property type="entry name" value="REGULATORY PROTEIN PCHR"/>
    <property type="match status" value="1"/>
</dbReference>
<dbReference type="PRINTS" id="PR00032">
    <property type="entry name" value="HTHARAC"/>
</dbReference>
<evidence type="ECO:0000256" key="1">
    <source>
        <dbReference type="ARBA" id="ARBA00023015"/>
    </source>
</evidence>
<dbReference type="SUPFAM" id="SSF46689">
    <property type="entry name" value="Homeodomain-like"/>
    <property type="match status" value="1"/>
</dbReference>
<evidence type="ECO:0000256" key="2">
    <source>
        <dbReference type="ARBA" id="ARBA00023125"/>
    </source>
</evidence>
<evidence type="ECO:0000259" key="4">
    <source>
        <dbReference type="PROSITE" id="PS01124"/>
    </source>
</evidence>
<dbReference type="InterPro" id="IPR018060">
    <property type="entry name" value="HTH_AraC"/>
</dbReference>
<dbReference type="RefSeq" id="WP_072983377.1">
    <property type="nucleotide sequence ID" value="NZ_FQXT01000004.1"/>
</dbReference>
<feature type="domain" description="HTH araC/xylS-type" evidence="4">
    <location>
        <begin position="226"/>
        <end position="322"/>
    </location>
</feature>
<dbReference type="Gene3D" id="1.10.10.60">
    <property type="entry name" value="Homeodomain-like"/>
    <property type="match status" value="1"/>
</dbReference>
<organism evidence="6 7">
    <name type="scientific">Leeuwenhoekiella palythoae</name>
    <dbReference type="NCBI Taxonomy" id="573501"/>
    <lineage>
        <taxon>Bacteria</taxon>
        <taxon>Pseudomonadati</taxon>
        <taxon>Bacteroidota</taxon>
        <taxon>Flavobacteriia</taxon>
        <taxon>Flavobacteriales</taxon>
        <taxon>Flavobacteriaceae</taxon>
        <taxon>Leeuwenhoekiella</taxon>
    </lineage>
</organism>
<dbReference type="OrthoDB" id="799767at2"/>